<dbReference type="EMBL" id="BAAAPE010000005">
    <property type="protein sequence ID" value="GAA2069365.1"/>
    <property type="molecule type" value="Genomic_DNA"/>
</dbReference>
<dbReference type="PANTHER" id="PTHR46577:SF2">
    <property type="entry name" value="TRANSCRIPTIONAL REGULATORY PROTEIN"/>
    <property type="match status" value="1"/>
</dbReference>
<name>A0ABP5HBX0_9ACTN</name>
<evidence type="ECO:0000259" key="1">
    <source>
        <dbReference type="Pfam" id="PF00155"/>
    </source>
</evidence>
<evidence type="ECO:0000313" key="2">
    <source>
        <dbReference type="EMBL" id="GAA2069365.1"/>
    </source>
</evidence>
<organism evidence="2 3">
    <name type="scientific">Streptomyces albiaxialis</name>
    <dbReference type="NCBI Taxonomy" id="329523"/>
    <lineage>
        <taxon>Bacteria</taxon>
        <taxon>Bacillati</taxon>
        <taxon>Actinomycetota</taxon>
        <taxon>Actinomycetes</taxon>
        <taxon>Kitasatosporales</taxon>
        <taxon>Streptomycetaceae</taxon>
        <taxon>Streptomyces</taxon>
    </lineage>
</organism>
<dbReference type="CDD" id="cd00609">
    <property type="entry name" value="AAT_like"/>
    <property type="match status" value="1"/>
</dbReference>
<dbReference type="SUPFAM" id="SSF53383">
    <property type="entry name" value="PLP-dependent transferases"/>
    <property type="match status" value="1"/>
</dbReference>
<keyword evidence="3" id="KW-1185">Reference proteome</keyword>
<dbReference type="InterPro" id="IPR051446">
    <property type="entry name" value="HTH_trans_reg/aminotransferase"/>
</dbReference>
<dbReference type="InterPro" id="IPR015424">
    <property type="entry name" value="PyrdxlP-dep_Trfase"/>
</dbReference>
<proteinExistence type="predicted"/>
<protein>
    <submittedName>
        <fullName evidence="2">PLP-dependent aminotransferase family protein</fullName>
    </submittedName>
</protein>
<dbReference type="InterPro" id="IPR004839">
    <property type="entry name" value="Aminotransferase_I/II_large"/>
</dbReference>
<accession>A0ABP5HBX0</accession>
<evidence type="ECO:0000313" key="3">
    <source>
        <dbReference type="Proteomes" id="UP001500016"/>
    </source>
</evidence>
<dbReference type="Gene3D" id="3.90.1150.10">
    <property type="entry name" value="Aspartate Aminotransferase, domain 1"/>
    <property type="match status" value="1"/>
</dbReference>
<reference evidence="3" key="1">
    <citation type="journal article" date="2019" name="Int. J. Syst. Evol. Microbiol.">
        <title>The Global Catalogue of Microorganisms (GCM) 10K type strain sequencing project: providing services to taxonomists for standard genome sequencing and annotation.</title>
        <authorList>
            <consortium name="The Broad Institute Genomics Platform"/>
            <consortium name="The Broad Institute Genome Sequencing Center for Infectious Disease"/>
            <person name="Wu L."/>
            <person name="Ma J."/>
        </authorList>
    </citation>
    <scope>NUCLEOTIDE SEQUENCE [LARGE SCALE GENOMIC DNA]</scope>
    <source>
        <strain evidence="3">JCM 15478</strain>
    </source>
</reference>
<comment type="caution">
    <text evidence="2">The sequence shown here is derived from an EMBL/GenBank/DDBJ whole genome shotgun (WGS) entry which is preliminary data.</text>
</comment>
<sequence>MGREYPSDPEREGESEISRIADIVQHVGPAGFHDLGPGYPDPELIPTNALRGAFATALDRYGDLALRYGHDHGALPFREAVAEHLSRTEAHPWSPEQLLVTPGTSQMLDTVASALSRPGDVVLAEAPTYDLALRIFRDRGLDVAPVHRDRHGPVPGAIEEAVRTARRSGRRAAFVYLVPTFHNPTGTLIPLSRRAELIDAARGCGLTFVEDDAYADLAFDGLPTPPSLAALAGQEGVIRLGTFSKTLAPGLRLGWLGSSARRCRELAGRGVVRSGGAASHLPSLAVAGLLGDGRYDTHLRGLREHLAERRNALVTTLRDTLGQDFTVPLPPGGLFAWIGLPPWLPETEAVSRAAEAGVLVQPGSPFGSPTPAIRLAYSATPPTRLHRAAHALAGAWTLKDG</sequence>
<keyword evidence="2" id="KW-0032">Aminotransferase</keyword>
<keyword evidence="2" id="KW-0808">Transferase</keyword>
<dbReference type="GO" id="GO:0008483">
    <property type="term" value="F:transaminase activity"/>
    <property type="evidence" value="ECO:0007669"/>
    <property type="project" value="UniProtKB-KW"/>
</dbReference>
<dbReference type="InterPro" id="IPR015421">
    <property type="entry name" value="PyrdxlP-dep_Trfase_major"/>
</dbReference>
<dbReference type="PANTHER" id="PTHR46577">
    <property type="entry name" value="HTH-TYPE TRANSCRIPTIONAL REGULATORY PROTEIN GABR"/>
    <property type="match status" value="1"/>
</dbReference>
<dbReference type="Proteomes" id="UP001500016">
    <property type="component" value="Unassembled WGS sequence"/>
</dbReference>
<dbReference type="InterPro" id="IPR015422">
    <property type="entry name" value="PyrdxlP-dep_Trfase_small"/>
</dbReference>
<gene>
    <name evidence="2" type="ORF">GCM10009801_18880</name>
</gene>
<dbReference type="Pfam" id="PF00155">
    <property type="entry name" value="Aminotran_1_2"/>
    <property type="match status" value="1"/>
</dbReference>
<feature type="domain" description="Aminotransferase class I/classII large" evidence="1">
    <location>
        <begin position="66"/>
        <end position="392"/>
    </location>
</feature>
<dbReference type="Gene3D" id="3.40.640.10">
    <property type="entry name" value="Type I PLP-dependent aspartate aminotransferase-like (Major domain)"/>
    <property type="match status" value="1"/>
</dbReference>